<dbReference type="KEGG" id="gsl:Gasu_65240"/>
<evidence type="ECO:0000256" key="1">
    <source>
        <dbReference type="SAM" id="MobiDB-lite"/>
    </source>
</evidence>
<name>M2WPW2_GALSU</name>
<feature type="non-terminal residue" evidence="2">
    <location>
        <position position="36"/>
    </location>
</feature>
<dbReference type="EMBL" id="KB454788">
    <property type="protein sequence ID" value="EME25815.1"/>
    <property type="molecule type" value="Genomic_DNA"/>
</dbReference>
<reference evidence="3" key="1">
    <citation type="journal article" date="2013" name="Science">
        <title>Gene transfer from bacteria and archaea facilitated evolution of an extremophilic eukaryote.</title>
        <authorList>
            <person name="Schonknecht G."/>
            <person name="Chen W.H."/>
            <person name="Ternes C.M."/>
            <person name="Barbier G.G."/>
            <person name="Shrestha R.P."/>
            <person name="Stanke M."/>
            <person name="Brautigam A."/>
            <person name="Baker B.J."/>
            <person name="Banfield J.F."/>
            <person name="Garavito R.M."/>
            <person name="Carr K."/>
            <person name="Wilkerson C."/>
            <person name="Rensing S.A."/>
            <person name="Gagneul D."/>
            <person name="Dickenson N.E."/>
            <person name="Oesterhelt C."/>
            <person name="Lercher M.J."/>
            <person name="Weber A.P."/>
        </authorList>
    </citation>
    <scope>NUCLEOTIDE SEQUENCE [LARGE SCALE GENOMIC DNA]</scope>
    <source>
        <strain evidence="3">074W</strain>
    </source>
</reference>
<dbReference type="GeneID" id="17084809"/>
<feature type="region of interest" description="Disordered" evidence="1">
    <location>
        <begin position="1"/>
        <end position="36"/>
    </location>
</feature>
<dbReference type="AlphaFoldDB" id="M2WPW2"/>
<proteinExistence type="predicted"/>
<dbReference type="OrthoDB" id="4500at2759"/>
<accession>M2WPW2</accession>
<sequence length="36" mass="3969">MNRANSHCREGDVLISSGGNDLSPIDTLRRRKTPTT</sequence>
<organism evidence="2 3">
    <name type="scientific">Galdieria sulphuraria</name>
    <name type="common">Red alga</name>
    <dbReference type="NCBI Taxonomy" id="130081"/>
    <lineage>
        <taxon>Eukaryota</taxon>
        <taxon>Rhodophyta</taxon>
        <taxon>Bangiophyceae</taxon>
        <taxon>Galdieriales</taxon>
        <taxon>Galdieriaceae</taxon>
        <taxon>Galdieria</taxon>
    </lineage>
</organism>
<protein>
    <submittedName>
        <fullName evidence="2">Uncharacterized protein</fullName>
    </submittedName>
</protein>
<keyword evidence="3" id="KW-1185">Reference proteome</keyword>
<dbReference type="RefSeq" id="XP_005702335.1">
    <property type="nucleotide sequence ID" value="XM_005702278.2"/>
</dbReference>
<evidence type="ECO:0000313" key="2">
    <source>
        <dbReference type="EMBL" id="EME25815.1"/>
    </source>
</evidence>
<dbReference type="Proteomes" id="UP000030680">
    <property type="component" value="Unassembled WGS sequence"/>
</dbReference>
<gene>
    <name evidence="2" type="ORF">Gasu_65240</name>
</gene>
<evidence type="ECO:0000313" key="3">
    <source>
        <dbReference type="Proteomes" id="UP000030680"/>
    </source>
</evidence>